<evidence type="ECO:0000313" key="4">
    <source>
        <dbReference type="EMBL" id="OGD64316.1"/>
    </source>
</evidence>
<feature type="signal peptide" evidence="2">
    <location>
        <begin position="1"/>
        <end position="24"/>
    </location>
</feature>
<comment type="caution">
    <text evidence="4">The sequence shown here is derived from an EMBL/GenBank/DDBJ whole genome shotgun (WGS) entry which is preliminary data.</text>
</comment>
<dbReference type="EMBL" id="MEZX01000003">
    <property type="protein sequence ID" value="OGD64316.1"/>
    <property type="molecule type" value="Genomic_DNA"/>
</dbReference>
<feature type="domain" description="Predicted membrane protein YciQ-like C-terminal" evidence="3">
    <location>
        <begin position="257"/>
        <end position="483"/>
    </location>
</feature>
<dbReference type="STRING" id="1797471.A3A71_04080"/>
<dbReference type="AlphaFoldDB" id="A0A1F5EAL0"/>
<accession>A0A1F5EAL0</accession>
<name>A0A1F5EAL0_9BACT</name>
<dbReference type="Proteomes" id="UP000177481">
    <property type="component" value="Unassembled WGS sequence"/>
</dbReference>
<feature type="transmembrane region" description="Helical" evidence="1">
    <location>
        <begin position="216"/>
        <end position="239"/>
    </location>
</feature>
<gene>
    <name evidence="4" type="ORF">A3A71_04080</name>
</gene>
<keyword evidence="1" id="KW-0472">Membrane</keyword>
<keyword evidence="1" id="KW-0812">Transmembrane</keyword>
<protein>
    <recommendedName>
        <fullName evidence="3">Predicted membrane protein YciQ-like C-terminal domain-containing protein</fullName>
    </recommendedName>
</protein>
<dbReference type="InterPro" id="IPR048389">
    <property type="entry name" value="YciQ-like_C"/>
</dbReference>
<evidence type="ECO:0000313" key="5">
    <source>
        <dbReference type="Proteomes" id="UP000177481"/>
    </source>
</evidence>
<keyword evidence="2" id="KW-0732">Signal</keyword>
<evidence type="ECO:0000256" key="2">
    <source>
        <dbReference type="SAM" id="SignalP"/>
    </source>
</evidence>
<feature type="transmembrane region" description="Helical" evidence="1">
    <location>
        <begin position="404"/>
        <end position="420"/>
    </location>
</feature>
<reference evidence="4 5" key="1">
    <citation type="journal article" date="2016" name="Nat. Commun.">
        <title>Thousands of microbial genomes shed light on interconnected biogeochemical processes in an aquifer system.</title>
        <authorList>
            <person name="Anantharaman K."/>
            <person name="Brown C.T."/>
            <person name="Hug L.A."/>
            <person name="Sharon I."/>
            <person name="Castelle C.J."/>
            <person name="Probst A.J."/>
            <person name="Thomas B.C."/>
            <person name="Singh A."/>
            <person name="Wilkins M.J."/>
            <person name="Karaoz U."/>
            <person name="Brodie E.L."/>
            <person name="Williams K.H."/>
            <person name="Hubbard S.S."/>
            <person name="Banfield J.F."/>
        </authorList>
    </citation>
    <scope>NUCLEOTIDE SEQUENCE [LARGE SCALE GENOMIC DNA]</scope>
</reference>
<proteinExistence type="predicted"/>
<evidence type="ECO:0000259" key="3">
    <source>
        <dbReference type="Pfam" id="PF20990"/>
    </source>
</evidence>
<feature type="transmembrane region" description="Helical" evidence="1">
    <location>
        <begin position="380"/>
        <end position="398"/>
    </location>
</feature>
<evidence type="ECO:0000256" key="1">
    <source>
        <dbReference type="SAM" id="Phobius"/>
    </source>
</evidence>
<feature type="chain" id="PRO_5009518300" description="Predicted membrane protein YciQ-like C-terminal domain-containing protein" evidence="2">
    <location>
        <begin position="25"/>
        <end position="531"/>
    </location>
</feature>
<keyword evidence="1" id="KW-1133">Transmembrane helix</keyword>
<sequence>MRRLLILFPFAILGALLFSGPAYAGDTPVIDLRVEIELQASGYVNVNQSLSYSAETPLNWKIFSHARDVSVVADTKELGRADWKLSSKNGANELTTTESSSQWTVRYSVSSNLIRQQDRDQFFLKIVENPGVPIYSSEILFLLPPGVTSESLSGNLYAIGGVSGATFTKIDGGKLRYQTEFAGPQALLTINASWPKSVLKLSLFQELRLGWLNLDFLPWIILGLALPLASLILLARLFIKQRRDETTPPSLPTTDSPPSALSPVIVGVLIHKKIYPEVIASLLVDFCVRGYAVIVRKGGEYYLGRRKAADSRLEDWESHIFDELFPTLQLTTSSDDLRQLNKQTLFSPRIRAAFSQIYQVITEKQFFAENPHVTRVRYKLLALGFYFAALIGLAWVAVTDASPYLTVPLVGTLIASWLIIKLTPKLIRYTDSGKQARLAWLSFAGYLGTKNRSGIETARNQTFEKYLPYAVALHSTEPWAERFAHSSTALIQPDWLITYQDTAPEQLTEEITKFTKAISKKIATLRGPLVN</sequence>
<organism evidence="4 5">
    <name type="scientific">Candidatus Berkelbacteria bacterium RIFCSPLOWO2_01_FULL_50_28</name>
    <dbReference type="NCBI Taxonomy" id="1797471"/>
    <lineage>
        <taxon>Bacteria</taxon>
        <taxon>Candidatus Berkelbacteria</taxon>
    </lineage>
</organism>
<dbReference type="Pfam" id="PF20990">
    <property type="entry name" value="DUF2207_C"/>
    <property type="match status" value="1"/>
</dbReference>